<dbReference type="EMBL" id="UIGY01000195">
    <property type="protein sequence ID" value="SUZ12624.1"/>
    <property type="molecule type" value="Genomic_DNA"/>
</dbReference>
<dbReference type="Proteomes" id="UP000053110">
    <property type="component" value="Unassembled WGS sequence"/>
</dbReference>
<organism evidence="3">
    <name type="scientific">Blumeria graminis f. sp. tritici 96224</name>
    <dbReference type="NCBI Taxonomy" id="1268274"/>
    <lineage>
        <taxon>Eukaryota</taxon>
        <taxon>Fungi</taxon>
        <taxon>Dikarya</taxon>
        <taxon>Ascomycota</taxon>
        <taxon>Pezizomycotina</taxon>
        <taxon>Leotiomycetes</taxon>
        <taxon>Erysiphales</taxon>
        <taxon>Erysiphaceae</taxon>
        <taxon>Blumeria</taxon>
    </lineage>
</organism>
<name>A0A061HIX7_BLUGR</name>
<evidence type="ECO:0000313" key="4">
    <source>
        <dbReference type="Proteomes" id="UP000053110"/>
    </source>
</evidence>
<protein>
    <submittedName>
        <fullName evidence="3">Bgt-3497</fullName>
    </submittedName>
</protein>
<evidence type="ECO:0000313" key="2">
    <source>
        <dbReference type="EMBL" id="EPQ62653.1"/>
    </source>
</evidence>
<reference evidence="4" key="1">
    <citation type="journal article" date="2013" name="Nat. Genet.">
        <title>The wheat powdery mildew genome shows the unique evolution of an obligate biotroph.</title>
        <authorList>
            <person name="Wicker T."/>
            <person name="Oberhaensli S."/>
            <person name="Parlange F."/>
            <person name="Buchmann J.P."/>
            <person name="Shatalina M."/>
            <person name="Roffler S."/>
            <person name="Ben-David R."/>
            <person name="Dolezel J."/>
            <person name="Simkova H."/>
            <person name="Schulze-Lefert P."/>
            <person name="Spanu P.D."/>
            <person name="Bruggmann R."/>
            <person name="Amselem J."/>
            <person name="Quesneville H."/>
            <person name="Ver Loren van Themaat E."/>
            <person name="Paape T."/>
            <person name="Shimizu K.K."/>
            <person name="Keller B."/>
        </authorList>
    </citation>
    <scope>NUCLEOTIDE SEQUENCE [LARGE SCALE GENOMIC DNA]</scope>
    <source>
        <strain evidence="4">96224</strain>
    </source>
</reference>
<evidence type="ECO:0000313" key="3">
    <source>
        <dbReference type="EMBL" id="SUZ12624.1"/>
    </source>
</evidence>
<accession>A0A061HIX7</accession>
<sequence length="121" mass="13073">MGNLCGKRSMDDPFGQPGRTIKSVPLHSSVKTIPIPKTVGEPARRLGSKSHTEGEDQGDARQKAAEAAEARAKLASAPKHKLAGKLQEQKKLTRSGLLEDLSQSELKARAVEEQARVMAYN</sequence>
<reference evidence="3" key="3">
    <citation type="submission" date="2018-07" db="EMBL/GenBank/DDBJ databases">
        <authorList>
            <person name="Quirk P.G."/>
            <person name="Krulwich T.A."/>
        </authorList>
    </citation>
    <scope>NUCLEOTIDE SEQUENCE</scope>
    <source>
        <strain evidence="3">96224</strain>
    </source>
</reference>
<feature type="region of interest" description="Disordered" evidence="1">
    <location>
        <begin position="1"/>
        <end position="68"/>
    </location>
</feature>
<feature type="compositionally biased region" description="Basic and acidic residues" evidence="1">
    <location>
        <begin position="50"/>
        <end position="68"/>
    </location>
</feature>
<dbReference type="AlphaFoldDB" id="A0A061HIX7"/>
<dbReference type="EMBL" id="KE375168">
    <property type="protein sequence ID" value="EPQ62653.1"/>
    <property type="molecule type" value="Genomic_DNA"/>
</dbReference>
<evidence type="ECO:0000256" key="1">
    <source>
        <dbReference type="SAM" id="MobiDB-lite"/>
    </source>
</evidence>
<gene>
    <name evidence="2" type="ORF">BGT96224_3497</name>
    <name evidence="3" type="ORF">BGT96224V2_LOCUS5786</name>
</gene>
<dbReference type="HOGENOM" id="CLU_133420_0_0_1"/>
<dbReference type="OrthoDB" id="5415072at2759"/>
<reference evidence="2" key="2">
    <citation type="submission" date="2013-01" db="EMBL/GenBank/DDBJ databases">
        <title>The wheat powdery mildew genome reveals unique evolution of an obligate biotroph.</title>
        <authorList>
            <person name="Oberhaensli S."/>
            <person name="Wicker T."/>
            <person name="Keller B."/>
        </authorList>
    </citation>
    <scope>NUCLEOTIDE SEQUENCE</scope>
    <source>
        <strain evidence="2">96224</strain>
    </source>
</reference>
<proteinExistence type="predicted"/>